<evidence type="ECO:0000313" key="3">
    <source>
        <dbReference type="Proteomes" id="UP001497482"/>
    </source>
</evidence>
<sequence>MGVSTEAQRAHAKLRLPTHQSPELTDQTTVLPLKLHLHNFSDQAPCRCSDGSGYTAVERTDANHVLSVGVRSSWDCRDSLPPRSSSVGARPHAMRRCHGNQMQPAIPVIGLLRAYSTAHCGTQSSRS</sequence>
<dbReference type="AlphaFoldDB" id="A0AAV2ISV3"/>
<keyword evidence="3" id="KW-1185">Reference proteome</keyword>
<evidence type="ECO:0000313" key="2">
    <source>
        <dbReference type="EMBL" id="CAL1568262.1"/>
    </source>
</evidence>
<gene>
    <name evidence="2" type="ORF">KC01_LOCUS918</name>
</gene>
<evidence type="ECO:0000256" key="1">
    <source>
        <dbReference type="SAM" id="MobiDB-lite"/>
    </source>
</evidence>
<dbReference type="Proteomes" id="UP001497482">
    <property type="component" value="Chromosome 1"/>
</dbReference>
<organism evidence="2 3">
    <name type="scientific">Knipowitschia caucasica</name>
    <name type="common">Caucasian dwarf goby</name>
    <name type="synonym">Pomatoschistus caucasicus</name>
    <dbReference type="NCBI Taxonomy" id="637954"/>
    <lineage>
        <taxon>Eukaryota</taxon>
        <taxon>Metazoa</taxon>
        <taxon>Chordata</taxon>
        <taxon>Craniata</taxon>
        <taxon>Vertebrata</taxon>
        <taxon>Euteleostomi</taxon>
        <taxon>Actinopterygii</taxon>
        <taxon>Neopterygii</taxon>
        <taxon>Teleostei</taxon>
        <taxon>Neoteleostei</taxon>
        <taxon>Acanthomorphata</taxon>
        <taxon>Gobiaria</taxon>
        <taxon>Gobiiformes</taxon>
        <taxon>Gobioidei</taxon>
        <taxon>Gobiidae</taxon>
        <taxon>Gobiinae</taxon>
        <taxon>Knipowitschia</taxon>
    </lineage>
</organism>
<protein>
    <submittedName>
        <fullName evidence="2">Uncharacterized protein</fullName>
    </submittedName>
</protein>
<accession>A0AAV2ISV3</accession>
<feature type="region of interest" description="Disordered" evidence="1">
    <location>
        <begin position="1"/>
        <end position="21"/>
    </location>
</feature>
<proteinExistence type="predicted"/>
<dbReference type="EMBL" id="OZ035823">
    <property type="protein sequence ID" value="CAL1568262.1"/>
    <property type="molecule type" value="Genomic_DNA"/>
</dbReference>
<name>A0AAV2ISV3_KNICA</name>
<reference evidence="2 3" key="1">
    <citation type="submission" date="2024-04" db="EMBL/GenBank/DDBJ databases">
        <authorList>
            <person name="Waldvogel A.-M."/>
            <person name="Schoenle A."/>
        </authorList>
    </citation>
    <scope>NUCLEOTIDE SEQUENCE [LARGE SCALE GENOMIC DNA]</scope>
</reference>